<proteinExistence type="predicted"/>
<feature type="transmembrane region" description="Helical" evidence="1">
    <location>
        <begin position="73"/>
        <end position="90"/>
    </location>
</feature>
<dbReference type="AlphaFoldDB" id="A0A1I5FHY1"/>
<evidence type="ECO:0000256" key="1">
    <source>
        <dbReference type="SAM" id="Phobius"/>
    </source>
</evidence>
<dbReference type="OrthoDB" id="9766854at2"/>
<organism evidence="2 3">
    <name type="scientific">Anaerocolumna aminovalerica</name>
    <dbReference type="NCBI Taxonomy" id="1527"/>
    <lineage>
        <taxon>Bacteria</taxon>
        <taxon>Bacillati</taxon>
        <taxon>Bacillota</taxon>
        <taxon>Clostridia</taxon>
        <taxon>Lachnospirales</taxon>
        <taxon>Lachnospiraceae</taxon>
        <taxon>Anaerocolumna</taxon>
    </lineage>
</organism>
<feature type="transmembrane region" description="Helical" evidence="1">
    <location>
        <begin position="97"/>
        <end position="114"/>
    </location>
</feature>
<sequence length="191" mass="19874">MKRNSPVYLMTFCSVAIAANIVLGIITSLLKLPFYLDTLGTILTAVLIGPFPGAVVGALTNVITGFIYSMRDIPFALVSIAVALITGFIAKKFKFNVITAIITGLILSVVAPLIGTPIGIALYGGLTGTVSDVLVMALKNAGASLFTASFVTKIGNNLIDKVGTCLIAYLLTISLPAGMKSTLKGYSAKIQ</sequence>
<dbReference type="STRING" id="1527.SAMN04489757_11438"/>
<reference evidence="2 3" key="1">
    <citation type="submission" date="2016-10" db="EMBL/GenBank/DDBJ databases">
        <authorList>
            <person name="de Groot N.N."/>
        </authorList>
    </citation>
    <scope>NUCLEOTIDE SEQUENCE [LARGE SCALE GENOMIC DNA]</scope>
    <source>
        <strain evidence="2 3">DSM 1283</strain>
    </source>
</reference>
<gene>
    <name evidence="2" type="ORF">SAMN04489757_11438</name>
</gene>
<dbReference type="Gene3D" id="1.10.1760.20">
    <property type="match status" value="1"/>
</dbReference>
<keyword evidence="3" id="KW-1185">Reference proteome</keyword>
<name>A0A1I5FHY1_9FIRM</name>
<keyword evidence="1" id="KW-0472">Membrane</keyword>
<protein>
    <submittedName>
        <fullName evidence="2">Energy-coupling factor transport system substrate-specific component</fullName>
    </submittedName>
</protein>
<dbReference type="NCBIfam" id="NF045596">
    <property type="entry name" value="ECF_S_CD3073"/>
    <property type="match status" value="1"/>
</dbReference>
<accession>A0A1I5FHY1</accession>
<evidence type="ECO:0000313" key="2">
    <source>
        <dbReference type="EMBL" id="SFO23324.1"/>
    </source>
</evidence>
<dbReference type="EMBL" id="FOWD01000014">
    <property type="protein sequence ID" value="SFO23324.1"/>
    <property type="molecule type" value="Genomic_DNA"/>
</dbReference>
<dbReference type="RefSeq" id="WP_091686453.1">
    <property type="nucleotide sequence ID" value="NZ_BAABFM010000048.1"/>
</dbReference>
<evidence type="ECO:0000313" key="3">
    <source>
        <dbReference type="Proteomes" id="UP000198806"/>
    </source>
</evidence>
<feature type="transmembrane region" description="Helical" evidence="1">
    <location>
        <begin position="6"/>
        <end position="30"/>
    </location>
</feature>
<keyword evidence="1" id="KW-1133">Transmembrane helix</keyword>
<dbReference type="Proteomes" id="UP000198806">
    <property type="component" value="Unassembled WGS sequence"/>
</dbReference>
<keyword evidence="1" id="KW-0812">Transmembrane</keyword>
<feature type="transmembrane region" description="Helical" evidence="1">
    <location>
        <begin position="42"/>
        <end position="67"/>
    </location>
</feature>